<dbReference type="InterPro" id="IPR036576">
    <property type="entry name" value="WRKY_dom_sf"/>
</dbReference>
<dbReference type="STRING" id="29760.F6GXW4"/>
<reference evidence="9" key="1">
    <citation type="journal article" date="2007" name="Nature">
        <title>The grapevine genome sequence suggests ancestral hexaploidization in major angiosperm phyla.</title>
        <authorList>
            <consortium name="The French-Italian Public Consortium for Grapevine Genome Characterization."/>
            <person name="Jaillon O."/>
            <person name="Aury J.-M."/>
            <person name="Noel B."/>
            <person name="Policriti A."/>
            <person name="Clepet C."/>
            <person name="Casagrande A."/>
            <person name="Choisne N."/>
            <person name="Aubourg S."/>
            <person name="Vitulo N."/>
            <person name="Jubin C."/>
            <person name="Vezzi A."/>
            <person name="Legeai F."/>
            <person name="Hugueney P."/>
            <person name="Dasilva C."/>
            <person name="Horner D."/>
            <person name="Mica E."/>
            <person name="Jublot D."/>
            <person name="Poulain J."/>
            <person name="Bruyere C."/>
            <person name="Billault A."/>
            <person name="Segurens B."/>
            <person name="Gouyvenoux M."/>
            <person name="Ugarte E."/>
            <person name="Cattonaro F."/>
            <person name="Anthouard V."/>
            <person name="Vico V."/>
            <person name="Del Fabbro C."/>
            <person name="Alaux M."/>
            <person name="Di Gaspero G."/>
            <person name="Dumas V."/>
            <person name="Felice N."/>
            <person name="Paillard S."/>
            <person name="Juman I."/>
            <person name="Moroldo M."/>
            <person name="Scalabrin S."/>
            <person name="Canaguier A."/>
            <person name="Le Clainche I."/>
            <person name="Malacrida G."/>
            <person name="Durand E."/>
            <person name="Pesole G."/>
            <person name="Laucou V."/>
            <person name="Chatelet P."/>
            <person name="Merdinoglu D."/>
            <person name="Delledonne M."/>
            <person name="Pezzotti M."/>
            <person name="Lecharny A."/>
            <person name="Scarpelli C."/>
            <person name="Artiguenave F."/>
            <person name="Pe M.E."/>
            <person name="Valle G."/>
            <person name="Morgante M."/>
            <person name="Caboche M."/>
            <person name="Adam-Blondon A.-F."/>
            <person name="Weissenbach J."/>
            <person name="Quetier F."/>
            <person name="Wincker P."/>
        </authorList>
    </citation>
    <scope>NUCLEOTIDE SEQUENCE [LARGE SCALE GENOMIC DNA]</scope>
    <source>
        <strain evidence="9">cv. Pinot noir / PN40024</strain>
    </source>
</reference>
<organism evidence="8 9">
    <name type="scientific">Vitis vinifera</name>
    <name type="common">Grape</name>
    <dbReference type="NCBI Taxonomy" id="29760"/>
    <lineage>
        <taxon>Eukaryota</taxon>
        <taxon>Viridiplantae</taxon>
        <taxon>Streptophyta</taxon>
        <taxon>Embryophyta</taxon>
        <taxon>Tracheophyta</taxon>
        <taxon>Spermatophyta</taxon>
        <taxon>Magnoliopsida</taxon>
        <taxon>eudicotyledons</taxon>
        <taxon>Gunneridae</taxon>
        <taxon>Pentapetalae</taxon>
        <taxon>rosids</taxon>
        <taxon>Vitales</taxon>
        <taxon>Vitaceae</taxon>
        <taxon>Viteae</taxon>
        <taxon>Vitis</taxon>
    </lineage>
</organism>
<dbReference type="InterPro" id="IPR044810">
    <property type="entry name" value="WRKY_plant"/>
</dbReference>
<dbReference type="GO" id="GO:0005634">
    <property type="term" value="C:nucleus"/>
    <property type="evidence" value="ECO:0000318"/>
    <property type="project" value="GO_Central"/>
</dbReference>
<proteinExistence type="predicted"/>
<comment type="subcellular location">
    <subcellularLocation>
        <location evidence="1">Nucleus</location>
    </subcellularLocation>
</comment>
<keyword evidence="4" id="KW-0804">Transcription</keyword>
<dbReference type="ExpressionAtlas" id="F6GXW4">
    <property type="expression patterns" value="baseline and differential"/>
</dbReference>
<dbReference type="SMART" id="SM00774">
    <property type="entry name" value="WRKY"/>
    <property type="match status" value="1"/>
</dbReference>
<feature type="domain" description="WRKY" evidence="7">
    <location>
        <begin position="165"/>
        <end position="233"/>
    </location>
</feature>
<dbReference type="Proteomes" id="UP000009183">
    <property type="component" value="Chromosome 8"/>
</dbReference>
<dbReference type="PROSITE" id="PS51257">
    <property type="entry name" value="PROKAR_LIPOPROTEIN"/>
    <property type="match status" value="1"/>
</dbReference>
<dbReference type="Gene3D" id="2.20.25.80">
    <property type="entry name" value="WRKY domain"/>
    <property type="match status" value="1"/>
</dbReference>
<dbReference type="InParanoid" id="F6GXW4"/>
<dbReference type="EMBL" id="FN594967">
    <property type="protein sequence ID" value="CCB44765.1"/>
    <property type="molecule type" value="Genomic_DNA"/>
</dbReference>
<name>F6GXW4_VITVI</name>
<protein>
    <recommendedName>
        <fullName evidence="7">WRKY domain-containing protein</fullName>
    </recommendedName>
</protein>
<dbReference type="PROSITE" id="PS50811">
    <property type="entry name" value="WRKY"/>
    <property type="match status" value="1"/>
</dbReference>
<dbReference type="InterPro" id="IPR003657">
    <property type="entry name" value="WRKY_dom"/>
</dbReference>
<evidence type="ECO:0000256" key="5">
    <source>
        <dbReference type="ARBA" id="ARBA00023242"/>
    </source>
</evidence>
<evidence type="ECO:0000256" key="6">
    <source>
        <dbReference type="SAM" id="MobiDB-lite"/>
    </source>
</evidence>
<dbReference type="GO" id="GO:0006355">
    <property type="term" value="P:regulation of DNA-templated transcription"/>
    <property type="evidence" value="ECO:0000318"/>
    <property type="project" value="GO_Central"/>
</dbReference>
<dbReference type="eggNOG" id="ENOG502RYCZ">
    <property type="taxonomic scope" value="Eukaryota"/>
</dbReference>
<keyword evidence="3" id="KW-0238">DNA-binding</keyword>
<evidence type="ECO:0000259" key="7">
    <source>
        <dbReference type="PROSITE" id="PS50811"/>
    </source>
</evidence>
<dbReference type="SUPFAM" id="SSF118290">
    <property type="entry name" value="WRKY DNA-binding domain"/>
    <property type="match status" value="1"/>
</dbReference>
<dbReference type="Pfam" id="PF03106">
    <property type="entry name" value="WRKY"/>
    <property type="match status" value="1"/>
</dbReference>
<dbReference type="GO" id="GO:0003700">
    <property type="term" value="F:DNA-binding transcription factor activity"/>
    <property type="evidence" value="ECO:0000318"/>
    <property type="project" value="GO_Central"/>
</dbReference>
<dbReference type="PaxDb" id="29760-VIT_08s0058g01390.t01"/>
<evidence type="ECO:0000256" key="3">
    <source>
        <dbReference type="ARBA" id="ARBA00023125"/>
    </source>
</evidence>
<dbReference type="HOGENOM" id="CLU_066547_0_0_1"/>
<sequence>MRESKLRGFILLSIGSGCDHAREIKALPLDLHLVSMERHTDATMSTMECTWSEKISGDRKRAIDELLRGRSFTKQLRSVLLGGDQQESAQDLLVKISRSFTDTLSILNSGESDEAVSQIPASGQLYSPGWHGRRSEESCESGKSSTKDRRGCYKRRKNSQSWIRITPNFHDDGYAWRKYGQKVILNAKHQRSYYRCTHKHDQGCMATKQVQMTEEEPPMYKTTYHGQHTCKSMLKSSQIMVENSTARDSSILLSFESNNQDDSNAFFSSFPLIKQEEEIPNDDQEVTYNNHTNNNNKNNNSSSSDYLLSLELTTFESNLGSDHGDVLSGVNSSCTDSTHSLDDMMMDFDDVLIGFEC</sequence>
<dbReference type="GO" id="GO:0000976">
    <property type="term" value="F:transcription cis-regulatory region binding"/>
    <property type="evidence" value="ECO:0000318"/>
    <property type="project" value="GO_Central"/>
</dbReference>
<dbReference type="AlphaFoldDB" id="F6GXW4"/>
<gene>
    <name evidence="8" type="ordered locus">VIT_08s0058g01390</name>
</gene>
<dbReference type="PANTHER" id="PTHR31282">
    <property type="entry name" value="WRKY TRANSCRIPTION FACTOR 21-RELATED"/>
    <property type="match status" value="1"/>
</dbReference>
<dbReference type="OrthoDB" id="2021064at2759"/>
<accession>F6GXW4</accession>
<feature type="region of interest" description="Disordered" evidence="6">
    <location>
        <begin position="122"/>
        <end position="151"/>
    </location>
</feature>
<evidence type="ECO:0000256" key="4">
    <source>
        <dbReference type="ARBA" id="ARBA00023163"/>
    </source>
</evidence>
<evidence type="ECO:0000313" key="9">
    <source>
        <dbReference type="Proteomes" id="UP000009183"/>
    </source>
</evidence>
<evidence type="ECO:0000256" key="2">
    <source>
        <dbReference type="ARBA" id="ARBA00023015"/>
    </source>
</evidence>
<keyword evidence="5" id="KW-0539">Nucleus</keyword>
<keyword evidence="2" id="KW-0805">Transcription regulation</keyword>
<keyword evidence="9" id="KW-1185">Reference proteome</keyword>
<evidence type="ECO:0000313" key="8">
    <source>
        <dbReference type="EMBL" id="CCB44765.1"/>
    </source>
</evidence>
<evidence type="ECO:0000256" key="1">
    <source>
        <dbReference type="ARBA" id="ARBA00004123"/>
    </source>
</evidence>